<dbReference type="RefSeq" id="WP_212785761.1">
    <property type="nucleotide sequence ID" value="NZ_AP019536.1"/>
</dbReference>
<accession>A0AAN1T1S4</accession>
<dbReference type="SMART" id="SM00947">
    <property type="entry name" value="Pro_CA"/>
    <property type="match status" value="1"/>
</dbReference>
<evidence type="ECO:0000256" key="6">
    <source>
        <dbReference type="ARBA" id="ARBA00048348"/>
    </source>
</evidence>
<dbReference type="Proteomes" id="UP001319121">
    <property type="component" value="Chromosome"/>
</dbReference>
<evidence type="ECO:0000256" key="4">
    <source>
        <dbReference type="ARBA" id="ARBA00022833"/>
    </source>
</evidence>
<dbReference type="PANTHER" id="PTHR11002:SF76">
    <property type="entry name" value="CARBONIC ANHYDRASE"/>
    <property type="match status" value="1"/>
</dbReference>
<comment type="cofactor">
    <cofactor evidence="7">
        <name>Zn(2+)</name>
        <dbReference type="ChEBI" id="CHEBI:29105"/>
    </cofactor>
    <text evidence="7">Binds 1 zinc ion per subunit.</text>
</comment>
<evidence type="ECO:0000256" key="7">
    <source>
        <dbReference type="PIRSR" id="PIRSR601765-1"/>
    </source>
</evidence>
<keyword evidence="3 7" id="KW-0479">Metal-binding</keyword>
<dbReference type="EC" id="4.2.1.1" evidence="2"/>
<dbReference type="KEGG" id="fku:FGKAn22_22230"/>
<feature type="binding site" evidence="7">
    <location>
        <position position="128"/>
    </location>
    <ligand>
        <name>Zn(2+)</name>
        <dbReference type="ChEBI" id="CHEBI:29105"/>
    </ligand>
</feature>
<keyword evidence="5" id="KW-0456">Lyase</keyword>
<gene>
    <name evidence="9" type="ORF">FGKAn22_22230</name>
</gene>
<reference evidence="9 10" key="1">
    <citation type="submission" date="2019-03" db="EMBL/GenBank/DDBJ databases">
        <title>Complete genome sequence of Ferrigenium kumadai strain An22, a microaerophilic iron-oxidizing bacterium isolated from a paddy field soil.</title>
        <authorList>
            <person name="Watanabe T."/>
            <person name="Asakawa S."/>
        </authorList>
    </citation>
    <scope>NUCLEOTIDE SEQUENCE [LARGE SCALE GENOMIC DNA]</scope>
    <source>
        <strain evidence="9 10">An22</strain>
    </source>
</reference>
<feature type="chain" id="PRO_5042917734" description="carbonic anhydrase" evidence="8">
    <location>
        <begin position="22"/>
        <end position="239"/>
    </location>
</feature>
<comment type="similarity">
    <text evidence="1">Belongs to the beta-class carbonic anhydrase family.</text>
</comment>
<feature type="binding site" evidence="7">
    <location>
        <position position="73"/>
    </location>
    <ligand>
        <name>Zn(2+)</name>
        <dbReference type="ChEBI" id="CHEBI:29105"/>
    </ligand>
</feature>
<evidence type="ECO:0000256" key="8">
    <source>
        <dbReference type="SAM" id="SignalP"/>
    </source>
</evidence>
<dbReference type="InterPro" id="IPR036874">
    <property type="entry name" value="Carbonic_anhydrase_sf"/>
</dbReference>
<evidence type="ECO:0000256" key="1">
    <source>
        <dbReference type="ARBA" id="ARBA00006217"/>
    </source>
</evidence>
<dbReference type="PANTHER" id="PTHR11002">
    <property type="entry name" value="CARBONIC ANHYDRASE"/>
    <property type="match status" value="1"/>
</dbReference>
<dbReference type="SUPFAM" id="SSF53056">
    <property type="entry name" value="beta-carbonic anhydrase, cab"/>
    <property type="match status" value="1"/>
</dbReference>
<feature type="signal peptide" evidence="8">
    <location>
        <begin position="1"/>
        <end position="21"/>
    </location>
</feature>
<name>A0AAN1T1S4_9PROT</name>
<feature type="binding site" evidence="7">
    <location>
        <position position="125"/>
    </location>
    <ligand>
        <name>Zn(2+)</name>
        <dbReference type="ChEBI" id="CHEBI:29105"/>
    </ligand>
</feature>
<dbReference type="EMBL" id="AP019536">
    <property type="protein sequence ID" value="BBJ00531.1"/>
    <property type="molecule type" value="Genomic_DNA"/>
</dbReference>
<evidence type="ECO:0000256" key="2">
    <source>
        <dbReference type="ARBA" id="ARBA00012925"/>
    </source>
</evidence>
<dbReference type="GO" id="GO:0004089">
    <property type="term" value="F:carbonate dehydratase activity"/>
    <property type="evidence" value="ECO:0007669"/>
    <property type="project" value="UniProtKB-EC"/>
</dbReference>
<organism evidence="9 10">
    <name type="scientific">Ferrigenium kumadai</name>
    <dbReference type="NCBI Taxonomy" id="1682490"/>
    <lineage>
        <taxon>Bacteria</taxon>
        <taxon>Pseudomonadati</taxon>
        <taxon>Pseudomonadota</taxon>
        <taxon>Betaproteobacteria</taxon>
        <taxon>Nitrosomonadales</taxon>
        <taxon>Gallionellaceae</taxon>
        <taxon>Ferrigenium</taxon>
    </lineage>
</organism>
<dbReference type="Gene3D" id="3.40.1050.10">
    <property type="entry name" value="Carbonic anhydrase"/>
    <property type="match status" value="1"/>
</dbReference>
<keyword evidence="4 7" id="KW-0862">Zinc</keyword>
<evidence type="ECO:0000313" key="10">
    <source>
        <dbReference type="Proteomes" id="UP001319121"/>
    </source>
</evidence>
<protein>
    <recommendedName>
        <fullName evidence="2">carbonic anhydrase</fullName>
        <ecNumber evidence="2">4.2.1.1</ecNumber>
    </recommendedName>
</protein>
<proteinExistence type="inferred from homology"/>
<evidence type="ECO:0000256" key="3">
    <source>
        <dbReference type="ARBA" id="ARBA00022723"/>
    </source>
</evidence>
<comment type="catalytic activity">
    <reaction evidence="6">
        <text>hydrogencarbonate + H(+) = CO2 + H2O</text>
        <dbReference type="Rhea" id="RHEA:10748"/>
        <dbReference type="ChEBI" id="CHEBI:15377"/>
        <dbReference type="ChEBI" id="CHEBI:15378"/>
        <dbReference type="ChEBI" id="CHEBI:16526"/>
        <dbReference type="ChEBI" id="CHEBI:17544"/>
        <dbReference type="EC" id="4.2.1.1"/>
    </reaction>
</comment>
<evidence type="ECO:0000256" key="5">
    <source>
        <dbReference type="ARBA" id="ARBA00023239"/>
    </source>
</evidence>
<keyword evidence="10" id="KW-1185">Reference proteome</keyword>
<dbReference type="GO" id="GO:0008270">
    <property type="term" value="F:zinc ion binding"/>
    <property type="evidence" value="ECO:0007669"/>
    <property type="project" value="InterPro"/>
</dbReference>
<feature type="binding site" evidence="7">
    <location>
        <position position="75"/>
    </location>
    <ligand>
        <name>Zn(2+)</name>
        <dbReference type="ChEBI" id="CHEBI:29105"/>
    </ligand>
</feature>
<dbReference type="InterPro" id="IPR001765">
    <property type="entry name" value="Carbonic_anhydrase"/>
</dbReference>
<dbReference type="AlphaFoldDB" id="A0AAN1T1S4"/>
<dbReference type="Pfam" id="PF00484">
    <property type="entry name" value="Pro_CA"/>
    <property type="match status" value="1"/>
</dbReference>
<evidence type="ECO:0000313" key="9">
    <source>
        <dbReference type="EMBL" id="BBJ00531.1"/>
    </source>
</evidence>
<sequence>MFKKQMAATLAAMFLSASAFALDPHGHGDSQSQVAAFVNHLTVDNASYIAAKNPAFFAELSKGQHPKATVVTCSDSRVHTKAISTTPEDELFMVRDIGNQMSTAEGSVEYGVHHLHTPILLFIGHSRCGAINAAGGDYSKESAPIKRELDTISIPKGGENIDGVKINVNNQVAAASKKFAEEVKEGHLTVIGAVFDFADDMKKGAGKLNIINVNGETDPAKLRNLNELAAKAEHEHAHH</sequence>
<keyword evidence="8" id="KW-0732">Signal</keyword>